<proteinExistence type="predicted"/>
<organism evidence="3 4">
    <name type="scientific">Kingdonia uniflora</name>
    <dbReference type="NCBI Taxonomy" id="39325"/>
    <lineage>
        <taxon>Eukaryota</taxon>
        <taxon>Viridiplantae</taxon>
        <taxon>Streptophyta</taxon>
        <taxon>Embryophyta</taxon>
        <taxon>Tracheophyta</taxon>
        <taxon>Spermatophyta</taxon>
        <taxon>Magnoliopsida</taxon>
        <taxon>Ranunculales</taxon>
        <taxon>Circaeasteraceae</taxon>
        <taxon>Kingdonia</taxon>
    </lineage>
</organism>
<dbReference type="AlphaFoldDB" id="A0A7J7MCP9"/>
<feature type="repeat" description="PPR" evidence="2">
    <location>
        <begin position="62"/>
        <end position="96"/>
    </location>
</feature>
<evidence type="ECO:0000313" key="3">
    <source>
        <dbReference type="EMBL" id="KAF6152637.1"/>
    </source>
</evidence>
<gene>
    <name evidence="3" type="ORF">GIB67_008074</name>
</gene>
<sequence>MIVMTSLVDMYSKCICIKESCQVFDEMTEKDVRAMNTMVSGFFRCGLTMEAMGLFRNMSNRDIWSWNSLISGLARNSRCAGALVLFREIKEEGVKGIFFTMVSVLSVCADLAALVNGKQVHGIMIKHGFGMYRPIGNATLNMYAKCGCMD</sequence>
<evidence type="ECO:0000256" key="1">
    <source>
        <dbReference type="ARBA" id="ARBA00022737"/>
    </source>
</evidence>
<dbReference type="InterPro" id="IPR046960">
    <property type="entry name" value="PPR_At4g14850-like_plant"/>
</dbReference>
<accession>A0A7J7MCP9</accession>
<evidence type="ECO:0000256" key="2">
    <source>
        <dbReference type="PROSITE-ProRule" id="PRU00708"/>
    </source>
</evidence>
<dbReference type="GO" id="GO:0003723">
    <property type="term" value="F:RNA binding"/>
    <property type="evidence" value="ECO:0007669"/>
    <property type="project" value="InterPro"/>
</dbReference>
<keyword evidence="4" id="KW-1185">Reference proteome</keyword>
<dbReference type="Pfam" id="PF01535">
    <property type="entry name" value="PPR"/>
    <property type="match status" value="3"/>
</dbReference>
<dbReference type="Gene3D" id="1.25.40.10">
    <property type="entry name" value="Tetratricopeptide repeat domain"/>
    <property type="match status" value="1"/>
</dbReference>
<dbReference type="OrthoDB" id="185373at2759"/>
<evidence type="ECO:0000313" key="4">
    <source>
        <dbReference type="Proteomes" id="UP000541444"/>
    </source>
</evidence>
<dbReference type="PROSITE" id="PS51375">
    <property type="entry name" value="PPR"/>
    <property type="match status" value="2"/>
</dbReference>
<name>A0A7J7MCP9_9MAGN</name>
<dbReference type="InterPro" id="IPR011990">
    <property type="entry name" value="TPR-like_helical_dom_sf"/>
</dbReference>
<evidence type="ECO:0008006" key="5">
    <source>
        <dbReference type="Google" id="ProtNLM"/>
    </source>
</evidence>
<dbReference type="InterPro" id="IPR002885">
    <property type="entry name" value="PPR_rpt"/>
</dbReference>
<feature type="repeat" description="PPR" evidence="2">
    <location>
        <begin position="31"/>
        <end position="61"/>
    </location>
</feature>
<dbReference type="PANTHER" id="PTHR47926">
    <property type="entry name" value="PENTATRICOPEPTIDE REPEAT-CONTAINING PROTEIN"/>
    <property type="match status" value="1"/>
</dbReference>
<comment type="caution">
    <text evidence="3">The sequence shown here is derived from an EMBL/GenBank/DDBJ whole genome shotgun (WGS) entry which is preliminary data.</text>
</comment>
<dbReference type="NCBIfam" id="TIGR00756">
    <property type="entry name" value="PPR"/>
    <property type="match status" value="2"/>
</dbReference>
<reference evidence="3 4" key="1">
    <citation type="journal article" date="2020" name="IScience">
        <title>Genome Sequencing of the Endangered Kingdonia uniflora (Circaeasteraceae, Ranunculales) Reveals Potential Mechanisms of Evolutionary Specialization.</title>
        <authorList>
            <person name="Sun Y."/>
            <person name="Deng T."/>
            <person name="Zhang A."/>
            <person name="Moore M.J."/>
            <person name="Landis J.B."/>
            <person name="Lin N."/>
            <person name="Zhang H."/>
            <person name="Zhang X."/>
            <person name="Huang J."/>
            <person name="Zhang X."/>
            <person name="Sun H."/>
            <person name="Wang H."/>
        </authorList>
    </citation>
    <scope>NUCLEOTIDE SEQUENCE [LARGE SCALE GENOMIC DNA]</scope>
    <source>
        <strain evidence="3">TB1705</strain>
        <tissue evidence="3">Leaf</tissue>
    </source>
</reference>
<dbReference type="PANTHER" id="PTHR47926:SF423">
    <property type="entry name" value="REPEAT-CONTAINING PROTEIN, PUTATIVE-RELATED"/>
    <property type="match status" value="1"/>
</dbReference>
<dbReference type="EMBL" id="JACGCM010001619">
    <property type="protein sequence ID" value="KAF6152637.1"/>
    <property type="molecule type" value="Genomic_DNA"/>
</dbReference>
<protein>
    <recommendedName>
        <fullName evidence="5">Pentatricopeptide repeat-containing protein</fullName>
    </recommendedName>
</protein>
<keyword evidence="1" id="KW-0677">Repeat</keyword>
<dbReference type="GO" id="GO:0009451">
    <property type="term" value="P:RNA modification"/>
    <property type="evidence" value="ECO:0007669"/>
    <property type="project" value="InterPro"/>
</dbReference>
<dbReference type="Proteomes" id="UP000541444">
    <property type="component" value="Unassembled WGS sequence"/>
</dbReference>